<sequence>MSFISRALRRFKLVADPLNTRRLVGEDLEGNLYYEVFAQGAGPNARAKRVVEPLKSVDHSDYEDTLPVQWRAWLTRRRPDPPTKEELLAEVRRRHILEARVKALEEKYAEERVRRLEAEKREMESPQLAAATVAPPTAKSPATPAPASGLDPFPSGGSEAFRPGEWTPGGPARGS</sequence>
<dbReference type="PANTHER" id="PTHR32470:SF2">
    <property type="entry name" value="NADH DEHYDROGENASE [UBIQUINONE] 1 ALPHA SUBCOMPLEX ASSEMBLY FACTOR 2"/>
    <property type="match status" value="1"/>
</dbReference>
<dbReference type="EMBL" id="KQ965743">
    <property type="protein sequence ID" value="KXS18103.1"/>
    <property type="molecule type" value="Genomic_DNA"/>
</dbReference>
<feature type="non-terminal residue" evidence="3">
    <location>
        <position position="1"/>
    </location>
</feature>
<dbReference type="STRING" id="1344416.A0A139ANK6"/>
<organism evidence="3 4">
    <name type="scientific">Gonapodya prolifera (strain JEL478)</name>
    <name type="common">Monoblepharis prolifera</name>
    <dbReference type="NCBI Taxonomy" id="1344416"/>
    <lineage>
        <taxon>Eukaryota</taxon>
        <taxon>Fungi</taxon>
        <taxon>Fungi incertae sedis</taxon>
        <taxon>Chytridiomycota</taxon>
        <taxon>Chytridiomycota incertae sedis</taxon>
        <taxon>Monoblepharidomycetes</taxon>
        <taxon>Monoblepharidales</taxon>
        <taxon>Gonapodyaceae</taxon>
        <taxon>Gonapodya</taxon>
    </lineage>
</organism>
<dbReference type="Proteomes" id="UP000070544">
    <property type="component" value="Unassembled WGS sequence"/>
</dbReference>
<protein>
    <recommendedName>
        <fullName evidence="5">NADH dehydrogenase [ubiquinone] 1 alpha subcomplex subunit</fullName>
    </recommendedName>
</protein>
<dbReference type="AlphaFoldDB" id="A0A139ANK6"/>
<evidence type="ECO:0000256" key="2">
    <source>
        <dbReference type="SAM" id="MobiDB-lite"/>
    </source>
</evidence>
<evidence type="ECO:0000313" key="3">
    <source>
        <dbReference type="EMBL" id="KXS18103.1"/>
    </source>
</evidence>
<dbReference type="PANTHER" id="PTHR32470">
    <property type="entry name" value="ADH DEHYDROGENASE [UBIQUINONE] 1 ALPHA SUBCOMPLEX ASSEMBLY FACTOR 2"/>
    <property type="match status" value="1"/>
</dbReference>
<dbReference type="OrthoDB" id="10255576at2759"/>
<dbReference type="GO" id="GO:0032981">
    <property type="term" value="P:mitochondrial respiratory chain complex I assembly"/>
    <property type="evidence" value="ECO:0007669"/>
    <property type="project" value="TreeGrafter"/>
</dbReference>
<dbReference type="GO" id="GO:0045271">
    <property type="term" value="C:respiratory chain complex I"/>
    <property type="evidence" value="ECO:0007669"/>
    <property type="project" value="InterPro"/>
</dbReference>
<comment type="similarity">
    <text evidence="1">Belongs to the complex I NDUFA12 subunit family.</text>
</comment>
<proteinExistence type="inferred from homology"/>
<dbReference type="Pfam" id="PF05071">
    <property type="entry name" value="NDUFA12"/>
    <property type="match status" value="1"/>
</dbReference>
<dbReference type="GO" id="GO:0005739">
    <property type="term" value="C:mitochondrion"/>
    <property type="evidence" value="ECO:0007669"/>
    <property type="project" value="TreeGrafter"/>
</dbReference>
<name>A0A139ANK6_GONPJ</name>
<feature type="compositionally biased region" description="Low complexity" evidence="2">
    <location>
        <begin position="129"/>
        <end position="147"/>
    </location>
</feature>
<dbReference type="InterPro" id="IPR007763">
    <property type="entry name" value="NDUFA12"/>
</dbReference>
<evidence type="ECO:0000256" key="1">
    <source>
        <dbReference type="ARBA" id="ARBA00007355"/>
    </source>
</evidence>
<evidence type="ECO:0008006" key="5">
    <source>
        <dbReference type="Google" id="ProtNLM"/>
    </source>
</evidence>
<keyword evidence="4" id="KW-1185">Reference proteome</keyword>
<feature type="region of interest" description="Disordered" evidence="2">
    <location>
        <begin position="118"/>
        <end position="175"/>
    </location>
</feature>
<dbReference type="InterPro" id="IPR052618">
    <property type="entry name" value="ComplexI_NDUFA12"/>
</dbReference>
<dbReference type="OMA" id="TAQWHQW"/>
<accession>A0A139ANK6</accession>
<gene>
    <name evidence="3" type="ORF">M427DRAFT_53944</name>
</gene>
<evidence type="ECO:0000313" key="4">
    <source>
        <dbReference type="Proteomes" id="UP000070544"/>
    </source>
</evidence>
<reference evidence="3 4" key="1">
    <citation type="journal article" date="2015" name="Genome Biol. Evol.">
        <title>Phylogenomic analyses indicate that early fungi evolved digesting cell walls of algal ancestors of land plants.</title>
        <authorList>
            <person name="Chang Y."/>
            <person name="Wang S."/>
            <person name="Sekimoto S."/>
            <person name="Aerts A.L."/>
            <person name="Choi C."/>
            <person name="Clum A."/>
            <person name="LaButti K.M."/>
            <person name="Lindquist E.A."/>
            <person name="Yee Ngan C."/>
            <person name="Ohm R.A."/>
            <person name="Salamov A.A."/>
            <person name="Grigoriev I.V."/>
            <person name="Spatafora J.W."/>
            <person name="Berbee M.L."/>
        </authorList>
    </citation>
    <scope>NUCLEOTIDE SEQUENCE [LARGE SCALE GENOMIC DNA]</scope>
    <source>
        <strain evidence="3 4">JEL478</strain>
    </source>
</reference>